<evidence type="ECO:0000256" key="1">
    <source>
        <dbReference type="SAM" id="Coils"/>
    </source>
</evidence>
<dbReference type="AlphaFoldDB" id="A0A4Z0W8F9"/>
<feature type="compositionally biased region" description="Polar residues" evidence="2">
    <location>
        <begin position="1"/>
        <end position="12"/>
    </location>
</feature>
<dbReference type="RefSeq" id="WP_135485063.1">
    <property type="nucleotide sequence ID" value="NZ_SRMF01000018.1"/>
</dbReference>
<keyword evidence="4" id="KW-1185">Reference proteome</keyword>
<proteinExistence type="predicted"/>
<evidence type="ECO:0000313" key="4">
    <source>
        <dbReference type="Proteomes" id="UP000297475"/>
    </source>
</evidence>
<keyword evidence="1" id="KW-0175">Coiled coil</keyword>
<evidence type="ECO:0000256" key="2">
    <source>
        <dbReference type="SAM" id="MobiDB-lite"/>
    </source>
</evidence>
<organism evidence="3 4">
    <name type="scientific">Natronospirillum operosum</name>
    <dbReference type="NCBI Taxonomy" id="2759953"/>
    <lineage>
        <taxon>Bacteria</taxon>
        <taxon>Pseudomonadati</taxon>
        <taxon>Pseudomonadota</taxon>
        <taxon>Gammaproteobacteria</taxon>
        <taxon>Oceanospirillales</taxon>
        <taxon>Natronospirillaceae</taxon>
        <taxon>Natronospirillum</taxon>
    </lineage>
</organism>
<evidence type="ECO:0000313" key="3">
    <source>
        <dbReference type="EMBL" id="TGG89985.1"/>
    </source>
</evidence>
<sequence>MFGLFKSSSGQSKPKDTRSHIQRLEEKAARADVLERELLGLRQEMAATELRKRQDKEKALAWDRLHLSVSMRITSLPASEYNHLTCQSLDRAALNWATALDRAGLPADGLIWYLEAANNYKATLQAEVNEGRTSTSGHQPEPTQ</sequence>
<dbReference type="EMBL" id="SRMF01000018">
    <property type="protein sequence ID" value="TGG89985.1"/>
    <property type="molecule type" value="Genomic_DNA"/>
</dbReference>
<reference evidence="3 4" key="1">
    <citation type="submission" date="2019-04" db="EMBL/GenBank/DDBJ databases">
        <title>Natronospirillum operosus gen. nov., sp. nov., a haloalkaliphilic satellite isolated from decaying biomass of laboratory culture of cyanobacterium Geitlerinema sp. and proposal of Natronospirillaceae fam. nov. and Saccharospirillaceae fam. nov.</title>
        <authorList>
            <person name="Kevbrin V."/>
            <person name="Boltyanskaya Y."/>
            <person name="Koziaeva V."/>
            <person name="Grouzdev D.S."/>
            <person name="Park M."/>
            <person name="Cho J."/>
        </authorList>
    </citation>
    <scope>NUCLEOTIDE SEQUENCE [LARGE SCALE GENOMIC DNA]</scope>
    <source>
        <strain evidence="3 4">G-116</strain>
    </source>
</reference>
<gene>
    <name evidence="3" type="ORF">E4656_19810</name>
</gene>
<comment type="caution">
    <text evidence="3">The sequence shown here is derived from an EMBL/GenBank/DDBJ whole genome shotgun (WGS) entry which is preliminary data.</text>
</comment>
<feature type="coiled-coil region" evidence="1">
    <location>
        <begin position="24"/>
        <end position="51"/>
    </location>
</feature>
<feature type="region of interest" description="Disordered" evidence="2">
    <location>
        <begin position="1"/>
        <end position="22"/>
    </location>
</feature>
<dbReference type="Proteomes" id="UP000297475">
    <property type="component" value="Unassembled WGS sequence"/>
</dbReference>
<name>A0A4Z0W8F9_9GAMM</name>
<protein>
    <submittedName>
        <fullName evidence="3">Uncharacterized protein</fullName>
    </submittedName>
</protein>
<feature type="compositionally biased region" description="Basic and acidic residues" evidence="2">
    <location>
        <begin position="13"/>
        <end position="22"/>
    </location>
</feature>
<accession>A0A4Z0W8F9</accession>